<dbReference type="Gene3D" id="3.30.450.20">
    <property type="entry name" value="PAS domain"/>
    <property type="match status" value="1"/>
</dbReference>
<proteinExistence type="predicted"/>
<dbReference type="SUPFAM" id="SSF55785">
    <property type="entry name" value="PYP-like sensor domain (PAS domain)"/>
    <property type="match status" value="1"/>
</dbReference>
<evidence type="ECO:0000256" key="1">
    <source>
        <dbReference type="SAM" id="MobiDB-lite"/>
    </source>
</evidence>
<dbReference type="InterPro" id="IPR035965">
    <property type="entry name" value="PAS-like_dom_sf"/>
</dbReference>
<name>A0A2U8WB74_9HYPH</name>
<feature type="region of interest" description="Disordered" evidence="1">
    <location>
        <begin position="1"/>
        <end position="20"/>
    </location>
</feature>
<dbReference type="NCBIfam" id="TIGR00229">
    <property type="entry name" value="sensory_box"/>
    <property type="match status" value="1"/>
</dbReference>
<evidence type="ECO:0000259" key="2">
    <source>
        <dbReference type="SMART" id="SM00091"/>
    </source>
</evidence>
<evidence type="ECO:0000313" key="3">
    <source>
        <dbReference type="EMBL" id="AWN42868.1"/>
    </source>
</evidence>
<dbReference type="Proteomes" id="UP000245926">
    <property type="component" value="Chromosome"/>
</dbReference>
<reference evidence="4" key="1">
    <citation type="submission" date="2018-05" db="EMBL/GenBank/DDBJ databases">
        <title>Complete Genome Sequence of Methylobacterium sp. 17SD2-17.</title>
        <authorList>
            <person name="Srinivasan S."/>
        </authorList>
    </citation>
    <scope>NUCLEOTIDE SEQUENCE [LARGE SCALE GENOMIC DNA]</scope>
    <source>
        <strain evidence="4">17SD2-17</strain>
    </source>
</reference>
<dbReference type="InterPro" id="IPR013656">
    <property type="entry name" value="PAS_4"/>
</dbReference>
<sequence length="209" mass="23598">MAGSEDMADASHTPNFRAASTQMQQAEGLYRDLFDRAPLPLVVLTPDCRIANANDAYLKATGRQREALAGFDMFEAFPDSPHDPQADGVRNLSTSFERVLRTGERDLMPLQRYDIQPEDRPWEVRYWHPANWAVRDEAGSVQALIHHVTDVTASVLELGAQVTVMPSEQPADDLLARADAAIRQAKHLQMETRRDLLIVQRRVRRLLRG</sequence>
<protein>
    <recommendedName>
        <fullName evidence="2">PAS domain-containing protein</fullName>
    </recommendedName>
</protein>
<feature type="domain" description="PAS" evidence="2">
    <location>
        <begin position="28"/>
        <end position="94"/>
    </location>
</feature>
<accession>A0A2U8WB74</accession>
<gene>
    <name evidence="3" type="ORF">DK389_23150</name>
</gene>
<dbReference type="SMART" id="SM00091">
    <property type="entry name" value="PAS"/>
    <property type="match status" value="1"/>
</dbReference>
<dbReference type="KEGG" id="mets:DK389_23150"/>
<dbReference type="AlphaFoldDB" id="A0A2U8WB74"/>
<keyword evidence="4" id="KW-1185">Reference proteome</keyword>
<dbReference type="OrthoDB" id="7466251at2"/>
<dbReference type="Pfam" id="PF08448">
    <property type="entry name" value="PAS_4"/>
    <property type="match status" value="1"/>
</dbReference>
<evidence type="ECO:0000313" key="4">
    <source>
        <dbReference type="Proteomes" id="UP000245926"/>
    </source>
</evidence>
<dbReference type="InterPro" id="IPR000014">
    <property type="entry name" value="PAS"/>
</dbReference>
<organism evidence="3 4">
    <name type="scientific">Methylobacterium durans</name>
    <dbReference type="NCBI Taxonomy" id="2202825"/>
    <lineage>
        <taxon>Bacteria</taxon>
        <taxon>Pseudomonadati</taxon>
        <taxon>Pseudomonadota</taxon>
        <taxon>Alphaproteobacteria</taxon>
        <taxon>Hyphomicrobiales</taxon>
        <taxon>Methylobacteriaceae</taxon>
        <taxon>Methylobacterium</taxon>
    </lineage>
</organism>
<dbReference type="EMBL" id="CP029550">
    <property type="protein sequence ID" value="AWN42868.1"/>
    <property type="molecule type" value="Genomic_DNA"/>
</dbReference>